<dbReference type="RefSeq" id="WP_051981711.1">
    <property type="nucleotide sequence ID" value="NZ_LN879502.1"/>
</dbReference>
<evidence type="ECO:0000313" key="5">
    <source>
        <dbReference type="Proteomes" id="UP000069902"/>
    </source>
</evidence>
<dbReference type="KEGG" id="pnl:PNK_1552"/>
<dbReference type="EMBL" id="LN879502">
    <property type="protein sequence ID" value="CUI17162.1"/>
    <property type="molecule type" value="Genomic_DNA"/>
</dbReference>
<gene>
    <name evidence="4" type="ORF">PNK_1552</name>
</gene>
<proteinExistence type="predicted"/>
<keyword evidence="5" id="KW-1185">Reference proteome</keyword>
<protein>
    <submittedName>
        <fullName evidence="4">Putative phosphoglycerate mutase protein</fullName>
        <ecNumber evidence="4">5.4.2.-</ecNumber>
    </submittedName>
</protein>
<dbReference type="InParanoid" id="A0A0U5JEC2"/>
<dbReference type="Gene3D" id="3.40.50.1240">
    <property type="entry name" value="Phosphoglycerate mutase-like"/>
    <property type="match status" value="1"/>
</dbReference>
<keyword evidence="1" id="KW-0324">Glycolysis</keyword>
<accession>A0A0U5JEC2</accession>
<dbReference type="Proteomes" id="UP000069902">
    <property type="component" value="Chromosome cPNK"/>
</dbReference>
<feature type="binding site" evidence="3">
    <location>
        <begin position="11"/>
        <end position="18"/>
    </location>
    <ligand>
        <name>substrate</name>
    </ligand>
</feature>
<name>A0A0U5JEC2_9BACT</name>
<dbReference type="InterPro" id="IPR013078">
    <property type="entry name" value="His_Pase_superF_clade-1"/>
</dbReference>
<dbReference type="Pfam" id="PF00300">
    <property type="entry name" value="His_Phos_1"/>
    <property type="match status" value="1"/>
</dbReference>
<dbReference type="PATRIC" id="fig|389348.3.peg.1739"/>
<dbReference type="PROSITE" id="PS00175">
    <property type="entry name" value="PG_MUTASE"/>
    <property type="match status" value="1"/>
</dbReference>
<dbReference type="GO" id="GO:0005737">
    <property type="term" value="C:cytoplasm"/>
    <property type="evidence" value="ECO:0007669"/>
    <property type="project" value="TreeGrafter"/>
</dbReference>
<dbReference type="PANTHER" id="PTHR48100:SF1">
    <property type="entry name" value="HISTIDINE PHOSPHATASE FAMILY PROTEIN-RELATED"/>
    <property type="match status" value="1"/>
</dbReference>
<dbReference type="InterPro" id="IPR001345">
    <property type="entry name" value="PG/BPGM_mutase_AS"/>
</dbReference>
<evidence type="ECO:0000256" key="3">
    <source>
        <dbReference type="PIRSR" id="PIRSR613078-2"/>
    </source>
</evidence>
<feature type="binding site" evidence="3">
    <location>
        <position position="61"/>
    </location>
    <ligand>
        <name>substrate</name>
    </ligand>
</feature>
<keyword evidence="2 4" id="KW-0413">Isomerase</keyword>
<dbReference type="EC" id="5.4.2.-" evidence="4"/>
<dbReference type="STRING" id="389348.PNK_1552"/>
<evidence type="ECO:0000256" key="1">
    <source>
        <dbReference type="ARBA" id="ARBA00023152"/>
    </source>
</evidence>
<organism evidence="4 5">
    <name type="scientific">Candidatus Protochlamydia naegleriophila</name>
    <dbReference type="NCBI Taxonomy" id="389348"/>
    <lineage>
        <taxon>Bacteria</taxon>
        <taxon>Pseudomonadati</taxon>
        <taxon>Chlamydiota</taxon>
        <taxon>Chlamydiia</taxon>
        <taxon>Parachlamydiales</taxon>
        <taxon>Parachlamydiaceae</taxon>
        <taxon>Candidatus Protochlamydia</taxon>
    </lineage>
</organism>
<dbReference type="SUPFAM" id="SSF53254">
    <property type="entry name" value="Phosphoglycerate mutase-like"/>
    <property type="match status" value="1"/>
</dbReference>
<dbReference type="AlphaFoldDB" id="A0A0U5JEC2"/>
<dbReference type="GO" id="GO:0016853">
    <property type="term" value="F:isomerase activity"/>
    <property type="evidence" value="ECO:0007669"/>
    <property type="project" value="UniProtKB-KW"/>
</dbReference>
<dbReference type="CDD" id="cd07067">
    <property type="entry name" value="HP_PGM_like"/>
    <property type="match status" value="1"/>
</dbReference>
<reference evidence="5" key="1">
    <citation type="submission" date="2015-09" db="EMBL/GenBank/DDBJ databases">
        <authorList>
            <person name="Bertelli C."/>
        </authorList>
    </citation>
    <scope>NUCLEOTIDE SEQUENCE [LARGE SCALE GENOMIC DNA]</scope>
    <source>
        <strain evidence="5">KNic</strain>
    </source>
</reference>
<dbReference type="InterPro" id="IPR050275">
    <property type="entry name" value="PGM_Phosphatase"/>
</dbReference>
<dbReference type="GO" id="GO:0016791">
    <property type="term" value="F:phosphatase activity"/>
    <property type="evidence" value="ECO:0007669"/>
    <property type="project" value="TreeGrafter"/>
</dbReference>
<evidence type="ECO:0000313" key="4">
    <source>
        <dbReference type="EMBL" id="CUI17162.1"/>
    </source>
</evidence>
<dbReference type="SMART" id="SM00855">
    <property type="entry name" value="PGAM"/>
    <property type="match status" value="1"/>
</dbReference>
<dbReference type="InterPro" id="IPR029033">
    <property type="entry name" value="His_PPase_superfam"/>
</dbReference>
<sequence length="214" mass="24146">MKNSRWITLIRHGETIWNKEKLLQGRKDISLSDRGIEQAYEMADYFKSSPFDFVGASPLKRTQQTASIISEVLNVPMHTLEGLMPRSYGPWEGKSIDDIREQNKSLFLQLSKCSKEEVFLKAPLESIESYDAVSKRVLPTISQIQSNALLITHSGVITSLCLALKLETLHIPLLEQTGYVKLRVSDEGIAIEDVKGLIVPKQLTSEAREPVFIF</sequence>
<evidence type="ECO:0000256" key="2">
    <source>
        <dbReference type="ARBA" id="ARBA00023235"/>
    </source>
</evidence>
<dbReference type="PANTHER" id="PTHR48100">
    <property type="entry name" value="BROAD-SPECIFICITY PHOSPHATASE YOR283W-RELATED"/>
    <property type="match status" value="1"/>
</dbReference>